<protein>
    <submittedName>
        <fullName evidence="2">Uncharacterized protein</fullName>
    </submittedName>
</protein>
<gene>
    <name evidence="2" type="primary">Cnig_chr_IV.g15939</name>
    <name evidence="2" type="ORF">B9Z55_015939</name>
</gene>
<feature type="transmembrane region" description="Helical" evidence="1">
    <location>
        <begin position="53"/>
        <end position="71"/>
    </location>
</feature>
<comment type="caution">
    <text evidence="2">The sequence shown here is derived from an EMBL/GenBank/DDBJ whole genome shotgun (WGS) entry which is preliminary data.</text>
</comment>
<feature type="transmembrane region" description="Helical" evidence="1">
    <location>
        <begin position="83"/>
        <end position="103"/>
    </location>
</feature>
<evidence type="ECO:0000313" key="2">
    <source>
        <dbReference type="EMBL" id="PIC37251.1"/>
    </source>
</evidence>
<proteinExistence type="predicted"/>
<evidence type="ECO:0000256" key="1">
    <source>
        <dbReference type="SAM" id="Phobius"/>
    </source>
</evidence>
<dbReference type="Proteomes" id="UP000230233">
    <property type="component" value="Chromosome IV"/>
</dbReference>
<reference evidence="3" key="1">
    <citation type="submission" date="2017-10" db="EMBL/GenBank/DDBJ databases">
        <title>Rapid genome shrinkage in a self-fertile nematode reveals novel sperm competition proteins.</title>
        <authorList>
            <person name="Yin D."/>
            <person name="Schwarz E.M."/>
            <person name="Thomas C.G."/>
            <person name="Felde R.L."/>
            <person name="Korf I.F."/>
            <person name="Cutter A.D."/>
            <person name="Schartner C.M."/>
            <person name="Ralston E.J."/>
            <person name="Meyer B.J."/>
            <person name="Haag E.S."/>
        </authorList>
    </citation>
    <scope>NUCLEOTIDE SEQUENCE [LARGE SCALE GENOMIC DNA]</scope>
    <source>
        <strain evidence="3">JU1422</strain>
    </source>
</reference>
<name>A0A2G5UD25_9PELO</name>
<sequence length="307" mass="35243">MARLRLFTQQPDHTCRNFLESFLGFIINPLWACVILGHKFYTYLRPFHLTHFTFWHCLAVANYSFLWVFAVSMSSESDFTQRIFGYVYVLYCIVVSCEVISIPKGGGISKEWKVQSLPKVQNLNHVISGFFGMISSVWIAFGCLLALSFGFRALIFCSIYMLALCFFIVSYMMISNVLTHLYLILPPENQPFSGIKLHVVLLGLFHLAVGIASVFFTKFWPICVLLLLSSFVFSINAWSCVFTPSYILCEHREYEEDMLKSPGIICHVAVRRNLGKMKDPMNLPIGFQFDDQLDVSGLKYKVLKSYK</sequence>
<evidence type="ECO:0000313" key="3">
    <source>
        <dbReference type="Proteomes" id="UP000230233"/>
    </source>
</evidence>
<keyword evidence="1" id="KW-1133">Transmembrane helix</keyword>
<keyword evidence="1" id="KW-0472">Membrane</keyword>
<organism evidence="2 3">
    <name type="scientific">Caenorhabditis nigoni</name>
    <dbReference type="NCBI Taxonomy" id="1611254"/>
    <lineage>
        <taxon>Eukaryota</taxon>
        <taxon>Metazoa</taxon>
        <taxon>Ecdysozoa</taxon>
        <taxon>Nematoda</taxon>
        <taxon>Chromadorea</taxon>
        <taxon>Rhabditida</taxon>
        <taxon>Rhabditina</taxon>
        <taxon>Rhabditomorpha</taxon>
        <taxon>Rhabditoidea</taxon>
        <taxon>Rhabditidae</taxon>
        <taxon>Peloderinae</taxon>
        <taxon>Caenorhabditis</taxon>
    </lineage>
</organism>
<keyword evidence="1" id="KW-0812">Transmembrane</keyword>
<feature type="transmembrane region" description="Helical" evidence="1">
    <location>
        <begin position="223"/>
        <end position="248"/>
    </location>
</feature>
<dbReference type="OrthoDB" id="5865780at2759"/>
<keyword evidence="3" id="KW-1185">Reference proteome</keyword>
<accession>A0A2G5UD25</accession>
<dbReference type="AlphaFoldDB" id="A0A2G5UD25"/>
<feature type="transmembrane region" description="Helical" evidence="1">
    <location>
        <begin position="123"/>
        <end position="147"/>
    </location>
</feature>
<dbReference type="EMBL" id="PDUG01000004">
    <property type="protein sequence ID" value="PIC37251.1"/>
    <property type="molecule type" value="Genomic_DNA"/>
</dbReference>
<feature type="transmembrane region" description="Helical" evidence="1">
    <location>
        <begin position="197"/>
        <end position="216"/>
    </location>
</feature>
<feature type="transmembrane region" description="Helical" evidence="1">
    <location>
        <begin position="159"/>
        <end position="185"/>
    </location>
</feature>
<feature type="transmembrane region" description="Helical" evidence="1">
    <location>
        <begin position="21"/>
        <end position="41"/>
    </location>
</feature>